<keyword evidence="9 13" id="KW-0675">Receptor</keyword>
<dbReference type="FunFam" id="3.40.190.10:FF:000054">
    <property type="entry name" value="Glutamate receptor"/>
    <property type="match status" value="1"/>
</dbReference>
<dbReference type="FunFam" id="3.40.190.10:FF:000175">
    <property type="entry name" value="Glutamate receptor"/>
    <property type="match status" value="1"/>
</dbReference>
<evidence type="ECO:0000256" key="5">
    <source>
        <dbReference type="ARBA" id="ARBA00022729"/>
    </source>
</evidence>
<feature type="chain" id="PRO_5036458171" description="Glutamate receptor" evidence="15">
    <location>
        <begin position="20"/>
        <end position="979"/>
    </location>
</feature>
<dbReference type="Proteomes" id="UP000886885">
    <property type="component" value="Chromosome 2D"/>
</dbReference>
<comment type="function">
    <text evidence="13">Glutamate-gated receptor that probably acts as non-selective cation channel.</text>
</comment>
<keyword evidence="5 15" id="KW-0732">Signal</keyword>
<dbReference type="SMART" id="SM00079">
    <property type="entry name" value="PBPe"/>
    <property type="match status" value="1"/>
</dbReference>
<keyword evidence="12 13" id="KW-0407">Ion channel</keyword>
<evidence type="ECO:0000256" key="6">
    <source>
        <dbReference type="ARBA" id="ARBA00022989"/>
    </source>
</evidence>
<evidence type="ECO:0000256" key="1">
    <source>
        <dbReference type="ARBA" id="ARBA00004141"/>
    </source>
</evidence>
<feature type="transmembrane region" description="Helical" evidence="14">
    <location>
        <begin position="898"/>
        <end position="920"/>
    </location>
</feature>
<proteinExistence type="inferred from homology"/>
<dbReference type="PANTHER" id="PTHR18966">
    <property type="entry name" value="IONOTROPIC GLUTAMATE RECEPTOR"/>
    <property type="match status" value="1"/>
</dbReference>
<comment type="subcellular location">
    <subcellularLocation>
        <location evidence="1">Membrane</location>
        <topology evidence="1">Multi-pass membrane protein</topology>
    </subcellularLocation>
</comment>
<evidence type="ECO:0000313" key="18">
    <source>
        <dbReference type="Proteomes" id="UP000886885"/>
    </source>
</evidence>
<evidence type="ECO:0000256" key="4">
    <source>
        <dbReference type="ARBA" id="ARBA00022692"/>
    </source>
</evidence>
<evidence type="ECO:0000256" key="10">
    <source>
        <dbReference type="ARBA" id="ARBA00023180"/>
    </source>
</evidence>
<dbReference type="InterPro" id="IPR015683">
    <property type="entry name" value="Ionotropic_Glu_rcpt"/>
</dbReference>
<keyword evidence="7 13" id="KW-0406">Ion transport</keyword>
<accession>A0A8X8DAR3</accession>
<keyword evidence="4 14" id="KW-0812">Transmembrane</keyword>
<dbReference type="InterPro" id="IPR017103">
    <property type="entry name" value="Iontropic_Glu_rcpt_pln"/>
</dbReference>
<feature type="domain" description="Ionotropic glutamate receptor C-terminal" evidence="16">
    <location>
        <begin position="465"/>
        <end position="876"/>
    </location>
</feature>
<dbReference type="EMBL" id="JAAWWB010000004">
    <property type="protein sequence ID" value="KAG6785244.1"/>
    <property type="molecule type" value="Genomic_DNA"/>
</dbReference>
<sequence length="979" mass="109918">MKELVILRLFVSIWVIVNGFVCCQRPAVVNIGAIFTFDSVIGKAAKPAMEAALSDVNNDSRIRTKLNLLMDDVNSSVFLGTIDAFQLVEKEVVAIIGPQVSGIAHMISSIANGLQVPLISYAATDPTLSALQFPFFVRTTQSDSYQMAAMADLVDLFRWKEVIVVGVDDDYGRNGIAALEEELNKKMAKISYKLMLCNPLDESEVMDKLNKSKLLGSRVYVVHVNPDPKLRIFTVAQKLQMMTDTYTWLATDWLSATLDSFPPTKKTSLGFLQGVVGFRQHTPESSQKRAFISRWKRMQQKGSASSELNTYGLQAYDTVWLVAYAIDRFLDEHKNITFSPNSKILHMNISGLQIEKLKVFTGGNDLLDIILQTKFTGLSGQIQFNQDRNVFSGGYDVLNIDGVSIRTVGYWSNAAGFSLSPPEARKGKQDINCCLDQRLHNITWPGGKSKTPRGWVIAVDERPLRIGVPYRASFTDFVTEVPGSHKIKGYCIDVFVKALELVPYHVPYMFQPFGNGRSNPKYNDLVKMVAADVFDAAVGDIAIVTNRTKIVDFSQPYASTGLVIVAPIRNSKSSAWVFLKPFSAEMWCVTAASFVIIAVVIWVLEHRVNDDFRGPPRRQLVTMFLFSFSTLFKRNSEEYLTSITYIGLFFQSSFLSSCISSHLEKEFCVAFLLKEAILAHLSLKDGISWIPDSSNFKSLCYHLIAEETTESPLGKLVMVVWLFLLMVITASYTASLTSILTIQQLSSPITGIESLIASQWPIGYQTGSFAYNYLSENLYIARSRLVPLGSPEEYESALRRGPSDRGVAAIVDELPYVELFLSRQKDFGIIGQPFTRGGWGFAFRRESPLALDISTAILKLSEDGELQKIYEKWFCKMGCHGEKKHGNEPNQLNLTSFWGLYILCGSFALTAFVVFLLRMVRQFVRYKRRQLRSSSPSSISSSTRCSNVIYHFFDFIDEREEAIKKMFNHCEHPHPQANP</sequence>
<feature type="signal peptide" evidence="15">
    <location>
        <begin position="1"/>
        <end position="19"/>
    </location>
</feature>
<dbReference type="InterPro" id="IPR019594">
    <property type="entry name" value="Glu/Gly-bd"/>
</dbReference>
<comment type="similarity">
    <text evidence="2 13">Belongs to the glutamate-gated ion channel (TC 1.A.10.1) family.</text>
</comment>
<evidence type="ECO:0000256" key="9">
    <source>
        <dbReference type="ARBA" id="ARBA00023170"/>
    </source>
</evidence>
<dbReference type="AlphaFoldDB" id="A0A8X8DAR3"/>
<dbReference type="CDD" id="cd13686">
    <property type="entry name" value="GluR_Plant"/>
    <property type="match status" value="1"/>
</dbReference>
<keyword evidence="8 13" id="KW-0472">Membrane</keyword>
<dbReference type="InterPro" id="IPR044440">
    <property type="entry name" value="GABAb_receptor_plant_PBP1"/>
</dbReference>
<protein>
    <recommendedName>
        <fullName evidence="13">Glutamate receptor</fullName>
    </recommendedName>
</protein>
<keyword evidence="10" id="KW-0325">Glycoprotein</keyword>
<keyword evidence="6 14" id="KW-1133">Transmembrane helix</keyword>
<evidence type="ECO:0000256" key="11">
    <source>
        <dbReference type="ARBA" id="ARBA00023286"/>
    </source>
</evidence>
<feature type="transmembrane region" description="Helical" evidence="14">
    <location>
        <begin position="584"/>
        <end position="604"/>
    </location>
</feature>
<dbReference type="FunFam" id="3.40.50.2300:FF:000081">
    <property type="entry name" value="Glutamate receptor"/>
    <property type="match status" value="1"/>
</dbReference>
<evidence type="ECO:0000256" key="3">
    <source>
        <dbReference type="ARBA" id="ARBA00022448"/>
    </source>
</evidence>
<evidence type="ECO:0000256" key="14">
    <source>
        <dbReference type="SAM" id="Phobius"/>
    </source>
</evidence>
<dbReference type="GO" id="GO:0016020">
    <property type="term" value="C:membrane"/>
    <property type="evidence" value="ECO:0007669"/>
    <property type="project" value="UniProtKB-SubCell"/>
</dbReference>
<dbReference type="PIRSF" id="PIRSF037090">
    <property type="entry name" value="Iontro_Glu-like_rcpt_pln"/>
    <property type="match status" value="1"/>
</dbReference>
<reference evidence="17" key="1">
    <citation type="journal article" date="2020" name="bioRxiv">
        <title>Hybrid origin of Populus tomentosa Carr. identified through genome sequencing and phylogenomic analysis.</title>
        <authorList>
            <person name="An X."/>
            <person name="Gao K."/>
            <person name="Chen Z."/>
            <person name="Li J."/>
            <person name="Yang X."/>
            <person name="Yang X."/>
            <person name="Zhou J."/>
            <person name="Guo T."/>
            <person name="Zhao T."/>
            <person name="Huang S."/>
            <person name="Miao D."/>
            <person name="Khan W.U."/>
            <person name="Rao P."/>
            <person name="Ye M."/>
            <person name="Lei B."/>
            <person name="Liao W."/>
            <person name="Wang J."/>
            <person name="Ji L."/>
            <person name="Li Y."/>
            <person name="Guo B."/>
            <person name="Mustafa N.S."/>
            <person name="Li S."/>
            <person name="Yun Q."/>
            <person name="Keller S.R."/>
            <person name="Mao J."/>
            <person name="Zhang R."/>
            <person name="Strauss S.H."/>
        </authorList>
    </citation>
    <scope>NUCLEOTIDE SEQUENCE</scope>
    <source>
        <strain evidence="17">GM15</strain>
        <tissue evidence="17">Leaf</tissue>
    </source>
</reference>
<evidence type="ECO:0000256" key="15">
    <source>
        <dbReference type="SAM" id="SignalP"/>
    </source>
</evidence>
<name>A0A8X8DAR3_POPTO</name>
<evidence type="ECO:0000256" key="13">
    <source>
        <dbReference type="PIRNR" id="PIRNR037090"/>
    </source>
</evidence>
<evidence type="ECO:0000256" key="8">
    <source>
        <dbReference type="ARBA" id="ARBA00023136"/>
    </source>
</evidence>
<dbReference type="GO" id="GO:0015276">
    <property type="term" value="F:ligand-gated monoatomic ion channel activity"/>
    <property type="evidence" value="ECO:0007669"/>
    <property type="project" value="InterPro"/>
</dbReference>
<dbReference type="Pfam" id="PF00060">
    <property type="entry name" value="Lig_chan"/>
    <property type="match status" value="2"/>
</dbReference>
<gene>
    <name evidence="17" type="ORF">POTOM_010974</name>
</gene>
<evidence type="ECO:0000259" key="16">
    <source>
        <dbReference type="SMART" id="SM00079"/>
    </source>
</evidence>
<evidence type="ECO:0000256" key="2">
    <source>
        <dbReference type="ARBA" id="ARBA00008685"/>
    </source>
</evidence>
<keyword evidence="18" id="KW-1185">Reference proteome</keyword>
<dbReference type="InterPro" id="IPR001828">
    <property type="entry name" value="ANF_lig-bd_rcpt"/>
</dbReference>
<dbReference type="Pfam" id="PF10613">
    <property type="entry name" value="Lig_chan-Glu_bd"/>
    <property type="match status" value="1"/>
</dbReference>
<evidence type="ECO:0000313" key="17">
    <source>
        <dbReference type="EMBL" id="KAG6785244.1"/>
    </source>
</evidence>
<dbReference type="OrthoDB" id="5984008at2759"/>
<keyword evidence="3 13" id="KW-0813">Transport</keyword>
<dbReference type="InterPro" id="IPR001320">
    <property type="entry name" value="Iontro_rcpt_C"/>
</dbReference>
<evidence type="ECO:0000256" key="7">
    <source>
        <dbReference type="ARBA" id="ARBA00023065"/>
    </source>
</evidence>
<dbReference type="CDD" id="cd19990">
    <property type="entry name" value="PBP1_GABAb_receptor_plant"/>
    <property type="match status" value="1"/>
</dbReference>
<organism evidence="17 18">
    <name type="scientific">Populus tomentosa</name>
    <name type="common">Chinese white poplar</name>
    <dbReference type="NCBI Taxonomy" id="118781"/>
    <lineage>
        <taxon>Eukaryota</taxon>
        <taxon>Viridiplantae</taxon>
        <taxon>Streptophyta</taxon>
        <taxon>Embryophyta</taxon>
        <taxon>Tracheophyta</taxon>
        <taxon>Spermatophyta</taxon>
        <taxon>Magnoliopsida</taxon>
        <taxon>eudicotyledons</taxon>
        <taxon>Gunneridae</taxon>
        <taxon>Pentapetalae</taxon>
        <taxon>rosids</taxon>
        <taxon>fabids</taxon>
        <taxon>Malpighiales</taxon>
        <taxon>Salicaceae</taxon>
        <taxon>Saliceae</taxon>
        <taxon>Populus</taxon>
    </lineage>
</organism>
<comment type="caution">
    <text evidence="17">The sequence shown here is derived from an EMBL/GenBank/DDBJ whole genome shotgun (WGS) entry which is preliminary data.</text>
</comment>
<keyword evidence="11 13" id="KW-1071">Ligand-gated ion channel</keyword>
<feature type="transmembrane region" description="Helical" evidence="14">
    <location>
        <begin position="716"/>
        <end position="740"/>
    </location>
</feature>
<evidence type="ECO:0000256" key="12">
    <source>
        <dbReference type="ARBA" id="ARBA00023303"/>
    </source>
</evidence>
<dbReference type="Pfam" id="PF01094">
    <property type="entry name" value="ANF_receptor"/>
    <property type="match status" value="1"/>
</dbReference>